<keyword evidence="2" id="KW-0949">S-adenosyl-L-methionine</keyword>
<dbReference type="KEGG" id="acht:bsdcttw_45560"/>
<keyword evidence="3" id="KW-0479">Metal-binding</keyword>
<dbReference type="PANTHER" id="PTHR43273">
    <property type="entry name" value="ANAEROBIC SULFATASE-MATURATING ENZYME HOMOLOG ASLB-RELATED"/>
    <property type="match status" value="1"/>
</dbReference>
<dbReference type="Gene3D" id="3.20.20.70">
    <property type="entry name" value="Aldolase class I"/>
    <property type="match status" value="1"/>
</dbReference>
<evidence type="ECO:0000259" key="7">
    <source>
        <dbReference type="PROSITE" id="PS51918"/>
    </source>
</evidence>
<dbReference type="Proteomes" id="UP000515703">
    <property type="component" value="Chromosome"/>
</dbReference>
<evidence type="ECO:0000313" key="8">
    <source>
        <dbReference type="EMBL" id="BCK01516.1"/>
    </source>
</evidence>
<keyword evidence="5" id="KW-0411">Iron-sulfur</keyword>
<keyword evidence="4" id="KW-0408">Iron</keyword>
<dbReference type="Pfam" id="PF13186">
    <property type="entry name" value="SPASM"/>
    <property type="match status" value="1"/>
</dbReference>
<dbReference type="InterPro" id="IPR058240">
    <property type="entry name" value="rSAM_sf"/>
</dbReference>
<reference evidence="8 9" key="1">
    <citation type="submission" date="2020-08" db="EMBL/GenBank/DDBJ databases">
        <title>Draft genome sequencing of an Anaerocolumna strain isolated from anoxic soil subjected to BSD treatment.</title>
        <authorList>
            <person name="Uek A."/>
            <person name="Tonouchi A."/>
        </authorList>
    </citation>
    <scope>NUCLEOTIDE SEQUENCE [LARGE SCALE GENOMIC DNA]</scope>
    <source>
        <strain evidence="8 9">CTTW</strain>
    </source>
</reference>
<dbReference type="PROSITE" id="PS51918">
    <property type="entry name" value="RADICAL_SAM"/>
    <property type="match status" value="1"/>
</dbReference>
<evidence type="ECO:0000313" key="9">
    <source>
        <dbReference type="Proteomes" id="UP000515703"/>
    </source>
</evidence>
<dbReference type="SFLD" id="SFLDG01072">
    <property type="entry name" value="dehydrogenase_like"/>
    <property type="match status" value="1"/>
</dbReference>
<comment type="cofactor">
    <cofactor evidence="1">
        <name>[4Fe-4S] cluster</name>
        <dbReference type="ChEBI" id="CHEBI:49883"/>
    </cofactor>
</comment>
<dbReference type="GO" id="GO:0016491">
    <property type="term" value="F:oxidoreductase activity"/>
    <property type="evidence" value="ECO:0007669"/>
    <property type="project" value="InterPro"/>
</dbReference>
<dbReference type="PANTHER" id="PTHR43273:SF3">
    <property type="entry name" value="ANAEROBIC SULFATASE-MATURATING ENZYME HOMOLOG ASLB-RELATED"/>
    <property type="match status" value="1"/>
</dbReference>
<proteinExistence type="inferred from homology"/>
<gene>
    <name evidence="8" type="ORF">bsdcttw_45560</name>
</gene>
<dbReference type="RefSeq" id="WP_185257070.1">
    <property type="nucleotide sequence ID" value="NZ_AP023368.1"/>
</dbReference>
<dbReference type="SUPFAM" id="SSF102114">
    <property type="entry name" value="Radical SAM enzymes"/>
    <property type="match status" value="1"/>
</dbReference>
<dbReference type="GO" id="GO:0046872">
    <property type="term" value="F:metal ion binding"/>
    <property type="evidence" value="ECO:0007669"/>
    <property type="project" value="UniProtKB-KW"/>
</dbReference>
<feature type="domain" description="Radical SAM core" evidence="7">
    <location>
        <begin position="1"/>
        <end position="227"/>
    </location>
</feature>
<dbReference type="SFLD" id="SFLDG01384">
    <property type="entry name" value="thioether_bond_formation_requi"/>
    <property type="match status" value="1"/>
</dbReference>
<dbReference type="AlphaFoldDB" id="A0A7M3SA98"/>
<dbReference type="GO" id="GO:0051536">
    <property type="term" value="F:iron-sulfur cluster binding"/>
    <property type="evidence" value="ECO:0007669"/>
    <property type="project" value="UniProtKB-KW"/>
</dbReference>
<evidence type="ECO:0000256" key="4">
    <source>
        <dbReference type="ARBA" id="ARBA00023004"/>
    </source>
</evidence>
<dbReference type="SFLD" id="SFLDG01067">
    <property type="entry name" value="SPASM/twitch_domain_containing"/>
    <property type="match status" value="1"/>
</dbReference>
<dbReference type="SFLD" id="SFLDG01386">
    <property type="entry name" value="main_SPASM_domain-containing"/>
    <property type="match status" value="1"/>
</dbReference>
<organism evidence="8 9">
    <name type="scientific">Anaerocolumna chitinilytica</name>
    <dbReference type="NCBI Taxonomy" id="1727145"/>
    <lineage>
        <taxon>Bacteria</taxon>
        <taxon>Bacillati</taxon>
        <taxon>Bacillota</taxon>
        <taxon>Clostridia</taxon>
        <taxon>Lachnospirales</taxon>
        <taxon>Lachnospiraceae</taxon>
        <taxon>Anaerocolumna</taxon>
    </lineage>
</organism>
<accession>A0A7M3SA98</accession>
<keyword evidence="9" id="KW-1185">Reference proteome</keyword>
<sequence length="374" mass="43994">MPPLSILLKPSSGLCNMSCDYCFYCDEMEKRDKSSLGFMTEETLKNILRRTLPRAEGGISYAYQGGEPTLSGLEFFEKAIYYQKKYNKNNLPINNALQTNGYSLNEDWCRFFKENNFLLGVSVDGTREIHNAYRHNKLGEGTYDKVLDGIRQLERYQVDYNILTVVNRKTAANIEEIYMKYKKNNWNYQQYIACLDPLEEKHGQNEYALSPEEYGSFLIRLFDLWYEDCLKGRQPYIRQFENYIGILMGLYPEACDQSGVCGLQYVAEADGSVYPCDFYMLDKYRIGNFNQDQLDIIDRNRETIRFIETSQKISKACKECPYHFLCRGGCQRNRDFNEQSGAYDNYFCKSFFQFFEIEYKKLIHVAKIYQESHI</sequence>
<dbReference type="SFLD" id="SFLDS00029">
    <property type="entry name" value="Radical_SAM"/>
    <property type="match status" value="1"/>
</dbReference>
<dbReference type="InterPro" id="IPR007197">
    <property type="entry name" value="rSAM"/>
</dbReference>
<dbReference type="NCBIfam" id="TIGR03942">
    <property type="entry name" value="sulfatase_rSAM"/>
    <property type="match status" value="1"/>
</dbReference>
<evidence type="ECO:0000256" key="6">
    <source>
        <dbReference type="ARBA" id="ARBA00023601"/>
    </source>
</evidence>
<evidence type="ECO:0000256" key="2">
    <source>
        <dbReference type="ARBA" id="ARBA00022691"/>
    </source>
</evidence>
<dbReference type="InterPro" id="IPR023885">
    <property type="entry name" value="4Fe4S-binding_SPASM_dom"/>
</dbReference>
<dbReference type="SFLD" id="SFLDF00289">
    <property type="entry name" value="anaerobic_Cys-type_sulfatase-m"/>
    <property type="match status" value="1"/>
</dbReference>
<dbReference type="EMBL" id="AP023368">
    <property type="protein sequence ID" value="BCK01516.1"/>
    <property type="molecule type" value="Genomic_DNA"/>
</dbReference>
<evidence type="ECO:0000256" key="1">
    <source>
        <dbReference type="ARBA" id="ARBA00001966"/>
    </source>
</evidence>
<dbReference type="InterPro" id="IPR013785">
    <property type="entry name" value="Aldolase_TIM"/>
</dbReference>
<dbReference type="InterPro" id="IPR023867">
    <property type="entry name" value="Sulphatase_maturase_rSAM"/>
</dbReference>
<name>A0A7M3SA98_9FIRM</name>
<protein>
    <submittedName>
        <fullName evidence="8">Radical SAM/SPASM domain-containing protein</fullName>
    </submittedName>
</protein>
<dbReference type="NCBIfam" id="TIGR04085">
    <property type="entry name" value="rSAM_more_4Fe4S"/>
    <property type="match status" value="1"/>
</dbReference>
<evidence type="ECO:0000256" key="5">
    <source>
        <dbReference type="ARBA" id="ARBA00023014"/>
    </source>
</evidence>
<dbReference type="Pfam" id="PF04055">
    <property type="entry name" value="Radical_SAM"/>
    <property type="match status" value="1"/>
</dbReference>
<dbReference type="InterPro" id="IPR034485">
    <property type="entry name" value="Anaerobic_Cys-type_sulfatase-m"/>
</dbReference>
<dbReference type="CDD" id="cd01335">
    <property type="entry name" value="Radical_SAM"/>
    <property type="match status" value="1"/>
</dbReference>
<evidence type="ECO:0000256" key="3">
    <source>
        <dbReference type="ARBA" id="ARBA00022723"/>
    </source>
</evidence>
<reference evidence="8 9" key="2">
    <citation type="submission" date="2020-08" db="EMBL/GenBank/DDBJ databases">
        <authorList>
            <person name="Ueki A."/>
            <person name="Tonouchi A."/>
        </authorList>
    </citation>
    <scope>NUCLEOTIDE SEQUENCE [LARGE SCALE GENOMIC DNA]</scope>
    <source>
        <strain evidence="8 9">CTTW</strain>
    </source>
</reference>
<comment type="similarity">
    <text evidence="6">Belongs to the radical SAM superfamily. Anaerobic sulfatase-maturating enzyme family.</text>
</comment>